<dbReference type="Proteomes" id="UP000640489">
    <property type="component" value="Unassembled WGS sequence"/>
</dbReference>
<feature type="signal peptide" evidence="2">
    <location>
        <begin position="1"/>
        <end position="23"/>
    </location>
</feature>
<dbReference type="Pfam" id="PF05547">
    <property type="entry name" value="Peptidase_M6"/>
    <property type="match status" value="1"/>
</dbReference>
<dbReference type="SUPFAM" id="SSF55486">
    <property type="entry name" value="Metalloproteases ('zincins'), catalytic domain"/>
    <property type="match status" value="1"/>
</dbReference>
<sequence>MHRSTLRGLGGALAGGLALGVTAGGTAALPAASGTSASAPAVVQVSTDTPLSALPSTAAPRNPGVPVDPFPHRVTQPDGTVVTVRAWGDSQTGGYQTRGGYAVTKDAAGVWRYVVRVGPTGRAVASSLEVGKASPPAAARGVRRQVVARTATPALVERSPGTGTGTQPGLVILVSFADQPSLGTTEDQWSQAFFGPSGVSGYYTQNSFGKLALTPAAESGGVANNGVVGWLQLPYDHPDFKDDFSNPAEVKLAVDAIKAANPYVDYGSFDGDHNGVLSPSELHVTVIVAGYETSYGGDLDTCGNSVWGHQGGLYAAAPRVDGTVVNRAGGTMFGEYMCAGFDSPGHMSTMGIMAHEMGHDLGFPDLYDIDYSSAGISRWSLMSGGSWNYVGTAAHGTTPAGLDAFSKSYQGWITPVPIEGQVDNAPLPASATSPTAYRLLANPKGVDWKFESHKGTGEYYLVENRQLVGYDAGLPACGVIVYHVDESVRRSNKANADDVHRLLDVVEADGSTSMDTYPYPGGPGDVFPGSSGHVDFNDGTSPSAVLYSGAPSGVGMHVNGGCADPQSANFFVPLANDAFGSATPLAAPRGQVTGGNNGATKETGEPAVAGNAGGASVWWSFTAPATGALRLSTSGSTFDTLLGVYRGSSVAAATEVAGNDNASPTDPTSALVATVRRGVTYRIAVDGLNAGAGASQGAVSLGYTYAPANDDLKGATSLSGKHGRQGSSTVGASKERKEPRKIAGQRSGRTVWYEYRAHRAGRLTVDLSGSKFDTLLGVYTGSRMKKLHLVTADDNHGRGRSSRVTVAVQKGQTYRIAVAGVKTAVGSFRISWHL</sequence>
<keyword evidence="2" id="KW-0732">Signal</keyword>
<evidence type="ECO:0000313" key="5">
    <source>
        <dbReference type="Proteomes" id="UP000640489"/>
    </source>
</evidence>
<dbReference type="RefSeq" id="WP_194706254.1">
    <property type="nucleotide sequence ID" value="NZ_JADKPN010000003.1"/>
</dbReference>
<keyword evidence="4" id="KW-0645">Protease</keyword>
<dbReference type="InterPro" id="IPR018247">
    <property type="entry name" value="EF_Hand_1_Ca_BS"/>
</dbReference>
<accession>A0A930VDY0</accession>
<keyword evidence="5" id="KW-1185">Reference proteome</keyword>
<proteinExistence type="predicted"/>
<reference evidence="4" key="1">
    <citation type="submission" date="2020-11" db="EMBL/GenBank/DDBJ databases">
        <title>Nocardioides sp. nov., isolated from Soil of Cynanchum wilfordii Hemsley rhizosphere.</title>
        <authorList>
            <person name="Lee J.-S."/>
            <person name="Suh M.K."/>
            <person name="Kim J.-S."/>
        </authorList>
    </citation>
    <scope>NUCLEOTIDE SEQUENCE</scope>
    <source>
        <strain evidence="4">KCTC 19275</strain>
    </source>
</reference>
<evidence type="ECO:0000259" key="3">
    <source>
        <dbReference type="Pfam" id="PF05547"/>
    </source>
</evidence>
<evidence type="ECO:0000256" key="1">
    <source>
        <dbReference type="SAM" id="MobiDB-lite"/>
    </source>
</evidence>
<keyword evidence="4" id="KW-0378">Hydrolase</keyword>
<feature type="domain" description="Peptidase M6-like" evidence="3">
    <location>
        <begin position="282"/>
        <end position="410"/>
    </location>
</feature>
<dbReference type="PANTHER" id="PTHR41775:SF1">
    <property type="entry name" value="PEPTIDASE M6-LIKE DOMAIN-CONTAINING PROTEIN"/>
    <property type="match status" value="1"/>
</dbReference>
<feature type="chain" id="PRO_5039255815" evidence="2">
    <location>
        <begin position="24"/>
        <end position="834"/>
    </location>
</feature>
<protein>
    <submittedName>
        <fullName evidence="4">M6 family metalloprotease domain-containing protein</fullName>
    </submittedName>
</protein>
<dbReference type="AlphaFoldDB" id="A0A930VDY0"/>
<dbReference type="InterPro" id="IPR008757">
    <property type="entry name" value="Peptidase_M6-like_domain"/>
</dbReference>
<dbReference type="GO" id="GO:0008237">
    <property type="term" value="F:metallopeptidase activity"/>
    <property type="evidence" value="ECO:0007669"/>
    <property type="project" value="UniProtKB-KW"/>
</dbReference>
<evidence type="ECO:0000313" key="4">
    <source>
        <dbReference type="EMBL" id="MBF4763070.1"/>
    </source>
</evidence>
<dbReference type="PANTHER" id="PTHR41775">
    <property type="entry name" value="SECRETED PROTEIN-RELATED"/>
    <property type="match status" value="1"/>
</dbReference>
<feature type="region of interest" description="Disordered" evidence="1">
    <location>
        <begin position="714"/>
        <end position="745"/>
    </location>
</feature>
<evidence type="ECO:0000256" key="2">
    <source>
        <dbReference type="SAM" id="SignalP"/>
    </source>
</evidence>
<dbReference type="GO" id="GO:0006508">
    <property type="term" value="P:proteolysis"/>
    <property type="evidence" value="ECO:0007669"/>
    <property type="project" value="InterPro"/>
</dbReference>
<gene>
    <name evidence="4" type="ORF">ISU07_08015</name>
</gene>
<dbReference type="EMBL" id="JADKPN010000003">
    <property type="protein sequence ID" value="MBF4763070.1"/>
    <property type="molecule type" value="Genomic_DNA"/>
</dbReference>
<organism evidence="4 5">
    <name type="scientific">Nocardioides islandensis</name>
    <dbReference type="NCBI Taxonomy" id="433663"/>
    <lineage>
        <taxon>Bacteria</taxon>
        <taxon>Bacillati</taxon>
        <taxon>Actinomycetota</taxon>
        <taxon>Actinomycetes</taxon>
        <taxon>Propionibacteriales</taxon>
        <taxon>Nocardioidaceae</taxon>
        <taxon>Nocardioides</taxon>
    </lineage>
</organism>
<keyword evidence="4" id="KW-0482">Metalloprotease</keyword>
<dbReference type="PROSITE" id="PS00018">
    <property type="entry name" value="EF_HAND_1"/>
    <property type="match status" value="1"/>
</dbReference>
<comment type="caution">
    <text evidence="4">The sequence shown here is derived from an EMBL/GenBank/DDBJ whole genome shotgun (WGS) entry which is preliminary data.</text>
</comment>
<dbReference type="NCBIfam" id="TIGR03296">
    <property type="entry name" value="M6dom_TIGR03296"/>
    <property type="match status" value="1"/>
</dbReference>
<name>A0A930VDY0_9ACTN</name>